<dbReference type="Proteomes" id="UP000792457">
    <property type="component" value="Unassembled WGS sequence"/>
</dbReference>
<comment type="caution">
    <text evidence="2">The sequence shown here is derived from an EMBL/GenBank/DDBJ whole genome shotgun (WGS) entry which is preliminary data.</text>
</comment>
<protein>
    <submittedName>
        <fullName evidence="2">Uncharacterized protein</fullName>
    </submittedName>
</protein>
<dbReference type="EMBL" id="KZ308238">
    <property type="protein sequence ID" value="KAG8225471.1"/>
    <property type="molecule type" value="Genomic_DNA"/>
</dbReference>
<name>A0A8K0NXC1_LADFU</name>
<evidence type="ECO:0000313" key="3">
    <source>
        <dbReference type="Proteomes" id="UP000792457"/>
    </source>
</evidence>
<accession>A0A8K0NXC1</accession>
<reference evidence="2" key="1">
    <citation type="submission" date="2013-04" db="EMBL/GenBank/DDBJ databases">
        <authorList>
            <person name="Qu J."/>
            <person name="Murali S.C."/>
            <person name="Bandaranaike D."/>
            <person name="Bellair M."/>
            <person name="Blankenburg K."/>
            <person name="Chao H."/>
            <person name="Dinh H."/>
            <person name="Doddapaneni H."/>
            <person name="Downs B."/>
            <person name="Dugan-Rocha S."/>
            <person name="Elkadiri S."/>
            <person name="Gnanaolivu R.D."/>
            <person name="Hernandez B."/>
            <person name="Javaid M."/>
            <person name="Jayaseelan J.C."/>
            <person name="Lee S."/>
            <person name="Li M."/>
            <person name="Ming W."/>
            <person name="Munidasa M."/>
            <person name="Muniz J."/>
            <person name="Nguyen L."/>
            <person name="Ongeri F."/>
            <person name="Osuji N."/>
            <person name="Pu L.-L."/>
            <person name="Puazo M."/>
            <person name="Qu C."/>
            <person name="Quiroz J."/>
            <person name="Raj R."/>
            <person name="Weissenberger G."/>
            <person name="Xin Y."/>
            <person name="Zou X."/>
            <person name="Han Y."/>
            <person name="Richards S."/>
            <person name="Worley K."/>
            <person name="Muzny D."/>
            <person name="Gibbs R."/>
        </authorList>
    </citation>
    <scope>NUCLEOTIDE SEQUENCE</scope>
    <source>
        <strain evidence="2">Sampled in the wild</strain>
    </source>
</reference>
<sequence length="105" mass="11527">MSPRDTPRNTINSEVADPIPPRMSLTGHQTVLWDIVCTGSPHTQTATYKHHPAQIKGVLITLCYCAHAVLDVESLPKETEHLRTFAKNGHGKNDISLALKKAAHP</sequence>
<evidence type="ECO:0000313" key="2">
    <source>
        <dbReference type="EMBL" id="KAG8225471.1"/>
    </source>
</evidence>
<keyword evidence="3" id="KW-1185">Reference proteome</keyword>
<evidence type="ECO:0000256" key="1">
    <source>
        <dbReference type="SAM" id="MobiDB-lite"/>
    </source>
</evidence>
<gene>
    <name evidence="2" type="ORF">J437_LFUL004472</name>
</gene>
<reference evidence="2" key="2">
    <citation type="submission" date="2017-10" db="EMBL/GenBank/DDBJ databases">
        <title>Ladona fulva Genome sequencing and assembly.</title>
        <authorList>
            <person name="Murali S."/>
            <person name="Richards S."/>
            <person name="Bandaranaike D."/>
            <person name="Bellair M."/>
            <person name="Blankenburg K."/>
            <person name="Chao H."/>
            <person name="Dinh H."/>
            <person name="Doddapaneni H."/>
            <person name="Dugan-Rocha S."/>
            <person name="Elkadiri S."/>
            <person name="Gnanaolivu R."/>
            <person name="Hernandez B."/>
            <person name="Skinner E."/>
            <person name="Javaid M."/>
            <person name="Lee S."/>
            <person name="Li M."/>
            <person name="Ming W."/>
            <person name="Munidasa M."/>
            <person name="Muniz J."/>
            <person name="Nguyen L."/>
            <person name="Hughes D."/>
            <person name="Osuji N."/>
            <person name="Pu L.-L."/>
            <person name="Puazo M."/>
            <person name="Qu C."/>
            <person name="Quiroz J."/>
            <person name="Raj R."/>
            <person name="Weissenberger G."/>
            <person name="Xin Y."/>
            <person name="Zou X."/>
            <person name="Han Y."/>
            <person name="Worley K."/>
            <person name="Muzny D."/>
            <person name="Gibbs R."/>
        </authorList>
    </citation>
    <scope>NUCLEOTIDE SEQUENCE</scope>
    <source>
        <strain evidence="2">Sampled in the wild</strain>
    </source>
</reference>
<feature type="region of interest" description="Disordered" evidence="1">
    <location>
        <begin position="1"/>
        <end position="23"/>
    </location>
</feature>
<proteinExistence type="predicted"/>
<dbReference type="AlphaFoldDB" id="A0A8K0NXC1"/>
<organism evidence="2 3">
    <name type="scientific">Ladona fulva</name>
    <name type="common">Scarce chaser dragonfly</name>
    <name type="synonym">Libellula fulva</name>
    <dbReference type="NCBI Taxonomy" id="123851"/>
    <lineage>
        <taxon>Eukaryota</taxon>
        <taxon>Metazoa</taxon>
        <taxon>Ecdysozoa</taxon>
        <taxon>Arthropoda</taxon>
        <taxon>Hexapoda</taxon>
        <taxon>Insecta</taxon>
        <taxon>Pterygota</taxon>
        <taxon>Palaeoptera</taxon>
        <taxon>Odonata</taxon>
        <taxon>Epiprocta</taxon>
        <taxon>Anisoptera</taxon>
        <taxon>Libelluloidea</taxon>
        <taxon>Libellulidae</taxon>
        <taxon>Ladona</taxon>
    </lineage>
</organism>